<dbReference type="RefSeq" id="XP_004181000.1">
    <property type="nucleotide sequence ID" value="XM_004180952.1"/>
</dbReference>
<organism evidence="2 3">
    <name type="scientific">Henningerozyma blattae (strain ATCC 34711 / CBS 6284 / DSM 70876 / NBRC 10599 / NRRL Y-10934 / UCD 77-7)</name>
    <name type="common">Yeast</name>
    <name type="synonym">Tetrapisispora blattae</name>
    <dbReference type="NCBI Taxonomy" id="1071380"/>
    <lineage>
        <taxon>Eukaryota</taxon>
        <taxon>Fungi</taxon>
        <taxon>Dikarya</taxon>
        <taxon>Ascomycota</taxon>
        <taxon>Saccharomycotina</taxon>
        <taxon>Saccharomycetes</taxon>
        <taxon>Saccharomycetales</taxon>
        <taxon>Saccharomycetaceae</taxon>
        <taxon>Henningerozyma</taxon>
    </lineage>
</organism>
<dbReference type="InParanoid" id="I2H529"/>
<dbReference type="eggNOG" id="ENOG502SXF7">
    <property type="taxonomic scope" value="Eukaryota"/>
</dbReference>
<reference evidence="2 3" key="1">
    <citation type="journal article" date="2011" name="Proc. Natl. Acad. Sci. U.S.A.">
        <title>Evolutionary erosion of yeast sex chromosomes by mating-type switching accidents.</title>
        <authorList>
            <person name="Gordon J.L."/>
            <person name="Armisen D."/>
            <person name="Proux-Wera E."/>
            <person name="Oheigeartaigh S.S."/>
            <person name="Byrne K.P."/>
            <person name="Wolfe K.H."/>
        </authorList>
    </citation>
    <scope>NUCLEOTIDE SEQUENCE [LARGE SCALE GENOMIC DNA]</scope>
    <source>
        <strain evidence="3">ATCC 34711 / CBS 6284 / DSM 70876 / NBRC 10599 / NRRL Y-10934 / UCD 77-7</strain>
    </source>
</reference>
<evidence type="ECO:0000256" key="1">
    <source>
        <dbReference type="SAM" id="Coils"/>
    </source>
</evidence>
<keyword evidence="1" id="KW-0175">Coiled coil</keyword>
<dbReference type="AlphaFoldDB" id="I2H529"/>
<dbReference type="KEGG" id="tbl:TBLA_0E04270"/>
<accession>I2H529</accession>
<evidence type="ECO:0000313" key="3">
    <source>
        <dbReference type="Proteomes" id="UP000002866"/>
    </source>
</evidence>
<proteinExistence type="predicted"/>
<dbReference type="FunCoup" id="I2H529">
    <property type="interactions" value="27"/>
</dbReference>
<dbReference type="HOGENOM" id="CLU_736025_0_0_1"/>
<dbReference type="EMBL" id="HE806320">
    <property type="protein sequence ID" value="CCH61481.1"/>
    <property type="molecule type" value="Genomic_DNA"/>
</dbReference>
<sequence>MIELLSNEDLDTDEAQEIINKINKSKAFLEDLKEKCMKDLKNLQSQQQRLAKKEKVNTELKVEDNNKNKLNNKTVENKDTMAKSNSIDDLSDIEDVVNLMSLRDDRGDYYEFITNNGESHKFYYENKSAKLDFGLNEIKDFPNWINMVKRFPKKWNFDNITKCNSADDIPLVEHKINTMIIQESLGNAFNRWKNNDMITAFEMLQELKEACIDNYPREVKDKMWKRIHIDKFCSDTNELKKSTVKKVERYSTTNECIDNNIKSTLDNQLDMMVDIKLASLNIDDKENMSPTGYIEHIVATIKSIKKKMAYFQDRLGNVINEIHICILPKTVQILLSNMNNNRENNEEYKGKLPIKYQKSHNKCAQANKRTVQQINL</sequence>
<evidence type="ECO:0000313" key="2">
    <source>
        <dbReference type="EMBL" id="CCH61481.1"/>
    </source>
</evidence>
<protein>
    <submittedName>
        <fullName evidence="2">Uncharacterized protein</fullName>
    </submittedName>
</protein>
<dbReference type="OMA" id="INEIHIC"/>
<feature type="coiled-coil region" evidence="1">
    <location>
        <begin position="15"/>
        <end position="73"/>
    </location>
</feature>
<gene>
    <name evidence="2" type="primary">TBLA0E04270</name>
    <name evidence="2" type="ORF">TBLA_0E04270</name>
</gene>
<dbReference type="Proteomes" id="UP000002866">
    <property type="component" value="Chromosome 5"/>
</dbReference>
<keyword evidence="3" id="KW-1185">Reference proteome</keyword>
<name>I2H529_HENB6</name>
<dbReference type="GeneID" id="14496640"/>
<dbReference type="OrthoDB" id="10643102at2759"/>